<proteinExistence type="predicted"/>
<evidence type="ECO:0000313" key="3">
    <source>
        <dbReference type="Proteomes" id="UP001501612"/>
    </source>
</evidence>
<comment type="caution">
    <text evidence="2">The sequence shown here is derived from an EMBL/GenBank/DDBJ whole genome shotgun (WGS) entry which is preliminary data.</text>
</comment>
<sequence>MVSRTDITTFHDPPPPPGESPWVGGYVPAVGVDVVEPDPAWPLAYDAVAALVREALGLRVLLLQHVGSTSVPDLPAKPILDVDLVVADPEDEPRWLPPLEAAGFVLRVREPWWHGHRCLRLEDPAVNLHVFGPESPEPWKHRVFRDWLRADADDRELYARAKRGAAAASNAAGEHTMAYNARKEAVVRDVYGRAFAAAGLTDGG</sequence>
<dbReference type="PANTHER" id="PTHR34822:SF1">
    <property type="entry name" value="GRPB FAMILY PROTEIN"/>
    <property type="match status" value="1"/>
</dbReference>
<evidence type="ECO:0000313" key="2">
    <source>
        <dbReference type="EMBL" id="GAA1908718.1"/>
    </source>
</evidence>
<evidence type="ECO:0000256" key="1">
    <source>
        <dbReference type="SAM" id="MobiDB-lite"/>
    </source>
</evidence>
<reference evidence="2 3" key="1">
    <citation type="journal article" date="2019" name="Int. J. Syst. Evol. Microbiol.">
        <title>The Global Catalogue of Microorganisms (GCM) 10K type strain sequencing project: providing services to taxonomists for standard genome sequencing and annotation.</title>
        <authorList>
            <consortium name="The Broad Institute Genomics Platform"/>
            <consortium name="The Broad Institute Genome Sequencing Center for Infectious Disease"/>
            <person name="Wu L."/>
            <person name="Ma J."/>
        </authorList>
    </citation>
    <scope>NUCLEOTIDE SEQUENCE [LARGE SCALE GENOMIC DNA]</scope>
    <source>
        <strain evidence="2 3">JCM 14046</strain>
    </source>
</reference>
<dbReference type="InterPro" id="IPR043519">
    <property type="entry name" value="NT_sf"/>
</dbReference>
<dbReference type="Pfam" id="PF04229">
    <property type="entry name" value="GrpB"/>
    <property type="match status" value="1"/>
</dbReference>
<feature type="region of interest" description="Disordered" evidence="1">
    <location>
        <begin position="1"/>
        <end position="22"/>
    </location>
</feature>
<name>A0ABN2P0A8_9ACTN</name>
<dbReference type="EMBL" id="BAAAMY010000002">
    <property type="protein sequence ID" value="GAA1908718.1"/>
    <property type="molecule type" value="Genomic_DNA"/>
</dbReference>
<dbReference type="PANTHER" id="PTHR34822">
    <property type="entry name" value="GRPB DOMAIN PROTEIN (AFU_ORTHOLOGUE AFUA_1G01530)"/>
    <property type="match status" value="1"/>
</dbReference>
<accession>A0ABN2P0A8</accession>
<dbReference type="SUPFAM" id="SSF81301">
    <property type="entry name" value="Nucleotidyltransferase"/>
    <property type="match status" value="1"/>
</dbReference>
<gene>
    <name evidence="2" type="ORF">GCM10009737_07210</name>
</gene>
<dbReference type="Proteomes" id="UP001501612">
    <property type="component" value="Unassembled WGS sequence"/>
</dbReference>
<protein>
    <submittedName>
        <fullName evidence="2">GrpB family protein</fullName>
    </submittedName>
</protein>
<dbReference type="RefSeq" id="WP_344003860.1">
    <property type="nucleotide sequence ID" value="NZ_BAAAMY010000002.1"/>
</dbReference>
<organism evidence="2 3">
    <name type="scientific">Nocardioides lentus</name>
    <dbReference type="NCBI Taxonomy" id="338077"/>
    <lineage>
        <taxon>Bacteria</taxon>
        <taxon>Bacillati</taxon>
        <taxon>Actinomycetota</taxon>
        <taxon>Actinomycetes</taxon>
        <taxon>Propionibacteriales</taxon>
        <taxon>Nocardioidaceae</taxon>
        <taxon>Nocardioides</taxon>
    </lineage>
</organism>
<dbReference type="Gene3D" id="3.30.460.10">
    <property type="entry name" value="Beta Polymerase, domain 2"/>
    <property type="match status" value="1"/>
</dbReference>
<keyword evidence="3" id="KW-1185">Reference proteome</keyword>
<dbReference type="InterPro" id="IPR007344">
    <property type="entry name" value="GrpB/CoaE"/>
</dbReference>